<evidence type="ECO:0000313" key="2">
    <source>
        <dbReference type="Proteomes" id="UP000477651"/>
    </source>
</evidence>
<name>A0A6L9Y487_9BURK</name>
<reference evidence="1 2" key="1">
    <citation type="submission" date="2020-02" db="EMBL/GenBank/DDBJ databases">
        <title>Pelistega sp. NLN82 were isolated from wild rodents of the Hainan Island.</title>
        <authorList>
            <person name="Niu N."/>
            <person name="Zhou J."/>
        </authorList>
    </citation>
    <scope>NUCLEOTIDE SEQUENCE [LARGE SCALE GENOMIC DNA]</scope>
    <source>
        <strain evidence="1 2">NLN82</strain>
    </source>
</reference>
<accession>A0A6L9Y487</accession>
<proteinExistence type="predicted"/>
<dbReference type="GO" id="GO:0016226">
    <property type="term" value="P:iron-sulfur cluster assembly"/>
    <property type="evidence" value="ECO:0007669"/>
    <property type="project" value="TreeGrafter"/>
</dbReference>
<gene>
    <name evidence="1" type="ORF">F9B74_02220</name>
</gene>
<comment type="caution">
    <text evidence="1">The sequence shown here is derived from an EMBL/GenBank/DDBJ whole genome shotgun (WGS) entry which is preliminary data.</text>
</comment>
<evidence type="ECO:0000313" key="1">
    <source>
        <dbReference type="EMBL" id="NEN75143.1"/>
    </source>
</evidence>
<dbReference type="Proteomes" id="UP000477651">
    <property type="component" value="Unassembled WGS sequence"/>
</dbReference>
<dbReference type="AlphaFoldDB" id="A0A6L9Y487"/>
<dbReference type="SUPFAM" id="SSF103025">
    <property type="entry name" value="Folate-binding domain"/>
    <property type="match status" value="1"/>
</dbReference>
<dbReference type="NCBIfam" id="TIGR03317">
    <property type="entry name" value="ygfZ_signature"/>
    <property type="match status" value="1"/>
</dbReference>
<organism evidence="1 2">
    <name type="scientific">Pelistega ratti</name>
    <dbReference type="NCBI Taxonomy" id="2652177"/>
    <lineage>
        <taxon>Bacteria</taxon>
        <taxon>Pseudomonadati</taxon>
        <taxon>Pseudomonadota</taxon>
        <taxon>Betaproteobacteria</taxon>
        <taxon>Burkholderiales</taxon>
        <taxon>Alcaligenaceae</taxon>
        <taxon>Pelistega</taxon>
    </lineage>
</organism>
<dbReference type="Gene3D" id="3.30.70.1630">
    <property type="match status" value="1"/>
</dbReference>
<dbReference type="EMBL" id="JAAGYR010000003">
    <property type="protein sequence ID" value="NEN75143.1"/>
    <property type="molecule type" value="Genomic_DNA"/>
</dbReference>
<dbReference type="PANTHER" id="PTHR22602:SF0">
    <property type="entry name" value="TRANSFERASE CAF17, MITOCHONDRIAL-RELATED"/>
    <property type="match status" value="1"/>
</dbReference>
<keyword evidence="2" id="KW-1185">Reference proteome</keyword>
<protein>
    <submittedName>
        <fullName evidence="1">Folate-binding protein YgfZ</fullName>
    </submittedName>
</protein>
<dbReference type="InterPro" id="IPR045179">
    <property type="entry name" value="YgfZ/GcvT"/>
</dbReference>
<dbReference type="Gene3D" id="2.40.30.160">
    <property type="match status" value="1"/>
</dbReference>
<dbReference type="Gene3D" id="3.30.70.1400">
    <property type="entry name" value="Aminomethyltransferase beta-barrel domains"/>
    <property type="match status" value="1"/>
</dbReference>
<dbReference type="InterPro" id="IPR017703">
    <property type="entry name" value="YgfZ/GCV_T_CS"/>
</dbReference>
<sequence length="321" mass="35460">MIKHSFLNHLTLLQFEGEDSLTFLQGQLSQDMKAVTGHTALLASYANPKGRVLSTLLFWQASPTCYYALLRQDVADFIQKRLSMFVLRAKVKISTVPHQLIAYWGEDLSPLTSLSSTIQTFVDTPSIALHQQPSFTVITLNAQRYAIQFPTIDTTQRLLVVDLDAETSPTLIGEAGSRAEWEKQDIQIVLPWIGEATKGEFVAQSINQDAIGAINFKKGCYPGQEVIARSHYLGNLKRRTLPAVMDVTTEDTAALLGTDVMVEDTPVGQVVNAVSVDGKTYLLLELQLRSTENSAQLTLAQFNTSSPLTLLDVPYSLDKPE</sequence>
<dbReference type="RefSeq" id="WP_163763885.1">
    <property type="nucleotide sequence ID" value="NZ_JAAGYR010000003.1"/>
</dbReference>
<dbReference type="PANTHER" id="PTHR22602">
    <property type="entry name" value="TRANSFERASE CAF17, MITOCHONDRIAL-RELATED"/>
    <property type="match status" value="1"/>
</dbReference>